<proteinExistence type="predicted"/>
<feature type="signal peptide" evidence="1">
    <location>
        <begin position="1"/>
        <end position="18"/>
    </location>
</feature>
<accession>A0A9D1EY97</accession>
<reference evidence="2" key="1">
    <citation type="submission" date="2020-10" db="EMBL/GenBank/DDBJ databases">
        <authorList>
            <person name="Gilroy R."/>
        </authorList>
    </citation>
    <scope>NUCLEOTIDE SEQUENCE</scope>
    <source>
        <strain evidence="2">6276</strain>
    </source>
</reference>
<name>A0A9D1EY97_9BACT</name>
<dbReference type="EMBL" id="DVIU01000117">
    <property type="protein sequence ID" value="HIS36130.1"/>
    <property type="molecule type" value="Genomic_DNA"/>
</dbReference>
<feature type="chain" id="PRO_5038723531" evidence="1">
    <location>
        <begin position="19"/>
        <end position="235"/>
    </location>
</feature>
<evidence type="ECO:0000313" key="2">
    <source>
        <dbReference type="EMBL" id="HIS36130.1"/>
    </source>
</evidence>
<protein>
    <submittedName>
        <fullName evidence="2">Uncharacterized protein</fullName>
    </submittedName>
</protein>
<gene>
    <name evidence="2" type="ORF">IAC10_05810</name>
</gene>
<reference evidence="2" key="2">
    <citation type="journal article" date="2021" name="PeerJ">
        <title>Extensive microbial diversity within the chicken gut microbiome revealed by metagenomics and culture.</title>
        <authorList>
            <person name="Gilroy R."/>
            <person name="Ravi A."/>
            <person name="Getino M."/>
            <person name="Pursley I."/>
            <person name="Horton D.L."/>
            <person name="Alikhan N.F."/>
            <person name="Baker D."/>
            <person name="Gharbi K."/>
            <person name="Hall N."/>
            <person name="Watson M."/>
            <person name="Adriaenssens E.M."/>
            <person name="Foster-Nyarko E."/>
            <person name="Jarju S."/>
            <person name="Secka A."/>
            <person name="Antonio M."/>
            <person name="Oren A."/>
            <person name="Chaudhuri R.R."/>
            <person name="La Ragione R."/>
            <person name="Hildebrand F."/>
            <person name="Pallen M.J."/>
        </authorList>
    </citation>
    <scope>NUCLEOTIDE SEQUENCE</scope>
    <source>
        <strain evidence="2">6276</strain>
    </source>
</reference>
<keyword evidence="1" id="KW-0732">Signal</keyword>
<evidence type="ECO:0000256" key="1">
    <source>
        <dbReference type="SAM" id="SignalP"/>
    </source>
</evidence>
<organism evidence="2 3">
    <name type="scientific">Candidatus Scatousia excrementigallinarum</name>
    <dbReference type="NCBI Taxonomy" id="2840935"/>
    <lineage>
        <taxon>Bacteria</taxon>
        <taxon>Candidatus Scatousia</taxon>
    </lineage>
</organism>
<comment type="caution">
    <text evidence="2">The sequence shown here is derived from an EMBL/GenBank/DDBJ whole genome shotgun (WGS) entry which is preliminary data.</text>
</comment>
<sequence>MIKYLLALMSLAAIPCFAAEYRPEIINDELVETTMQDVSNVYPLPVEIHYNDLVVRKEIPAKVYYKPLHIQDGIVKLYLQKVSSKYPEANLNYDYTKIKYFPLRIKFLERISTKGVNNTEGQIVKFVVVHDIYDGKKKLVSHGTIGTARVETISPRGFMGVPADLIISHFEVEGLDKRKIEGDVVKSGYNLMGLAGALKYSIGTFIPGTGYLFMLIKGGQAKIDPSDIFEVKYVP</sequence>
<evidence type="ECO:0000313" key="3">
    <source>
        <dbReference type="Proteomes" id="UP000823928"/>
    </source>
</evidence>
<dbReference type="Proteomes" id="UP000823928">
    <property type="component" value="Unassembled WGS sequence"/>
</dbReference>
<dbReference type="AlphaFoldDB" id="A0A9D1EY97"/>